<evidence type="ECO:0000256" key="3">
    <source>
        <dbReference type="ARBA" id="ARBA00022448"/>
    </source>
</evidence>
<feature type="transmembrane region" description="Helical" evidence="13">
    <location>
        <begin position="12"/>
        <end position="31"/>
    </location>
</feature>
<evidence type="ECO:0000256" key="6">
    <source>
        <dbReference type="ARBA" id="ARBA00022692"/>
    </source>
</evidence>
<dbReference type="InterPro" id="IPR052168">
    <property type="entry name" value="Cytochrome_b561_oxidase"/>
</dbReference>
<dbReference type="Proteomes" id="UP000634011">
    <property type="component" value="Unassembled WGS sequence"/>
</dbReference>
<dbReference type="PANTHER" id="PTHR30529">
    <property type="entry name" value="CYTOCHROME B561"/>
    <property type="match status" value="1"/>
</dbReference>
<comment type="caution">
    <text evidence="15">The sequence shown here is derived from an EMBL/GenBank/DDBJ whole genome shotgun (WGS) entry which is preliminary data.</text>
</comment>
<keyword evidence="5" id="KW-0349">Heme</keyword>
<feature type="domain" description="Cytochrome b561 bacterial/Ni-hydrogenase" evidence="14">
    <location>
        <begin position="9"/>
        <end position="184"/>
    </location>
</feature>
<dbReference type="GO" id="GO:0022904">
    <property type="term" value="P:respiratory electron transport chain"/>
    <property type="evidence" value="ECO:0007669"/>
    <property type="project" value="InterPro"/>
</dbReference>
<feature type="transmembrane region" description="Helical" evidence="13">
    <location>
        <begin position="93"/>
        <end position="113"/>
    </location>
</feature>
<organism evidence="15 16">
    <name type="scientific">Undibacterium jejuense</name>
    <dbReference type="NCBI Taxonomy" id="1344949"/>
    <lineage>
        <taxon>Bacteria</taxon>
        <taxon>Pseudomonadati</taxon>
        <taxon>Pseudomonadota</taxon>
        <taxon>Betaproteobacteria</taxon>
        <taxon>Burkholderiales</taxon>
        <taxon>Oxalobacteraceae</taxon>
        <taxon>Undibacterium</taxon>
    </lineage>
</organism>
<dbReference type="GO" id="GO:0046872">
    <property type="term" value="F:metal ion binding"/>
    <property type="evidence" value="ECO:0007669"/>
    <property type="project" value="UniProtKB-KW"/>
</dbReference>
<feature type="transmembrane region" description="Helical" evidence="13">
    <location>
        <begin position="155"/>
        <end position="172"/>
    </location>
</feature>
<keyword evidence="6 13" id="KW-0812">Transmembrane</keyword>
<dbReference type="EMBL" id="JACOFV010000007">
    <property type="protein sequence ID" value="MBC3862337.1"/>
    <property type="molecule type" value="Genomic_DNA"/>
</dbReference>
<evidence type="ECO:0000313" key="16">
    <source>
        <dbReference type="Proteomes" id="UP000634011"/>
    </source>
</evidence>
<keyword evidence="11 13" id="KW-0472">Membrane</keyword>
<keyword evidence="16" id="KW-1185">Reference proteome</keyword>
<evidence type="ECO:0000256" key="9">
    <source>
        <dbReference type="ARBA" id="ARBA00022989"/>
    </source>
</evidence>
<proteinExistence type="inferred from homology"/>
<dbReference type="PANTHER" id="PTHR30529:SF1">
    <property type="entry name" value="CYTOCHROME B561 HOMOLOG 2"/>
    <property type="match status" value="1"/>
</dbReference>
<evidence type="ECO:0000256" key="8">
    <source>
        <dbReference type="ARBA" id="ARBA00022982"/>
    </source>
</evidence>
<keyword evidence="7" id="KW-0479">Metal-binding</keyword>
<keyword evidence="10" id="KW-0408">Iron</keyword>
<evidence type="ECO:0000256" key="4">
    <source>
        <dbReference type="ARBA" id="ARBA00022475"/>
    </source>
</evidence>
<dbReference type="InterPro" id="IPR016174">
    <property type="entry name" value="Di-haem_cyt_TM"/>
</dbReference>
<evidence type="ECO:0000256" key="2">
    <source>
        <dbReference type="ARBA" id="ARBA00004651"/>
    </source>
</evidence>
<keyword evidence="3" id="KW-0813">Transport</keyword>
<dbReference type="Pfam" id="PF01292">
    <property type="entry name" value="Ni_hydr_CYTB"/>
    <property type="match status" value="1"/>
</dbReference>
<comment type="subcellular location">
    <subcellularLocation>
        <location evidence="2">Cell membrane</location>
        <topology evidence="2">Multi-pass membrane protein</topology>
    </subcellularLocation>
</comment>
<gene>
    <name evidence="15" type="ORF">H8K32_09530</name>
</gene>
<evidence type="ECO:0000256" key="7">
    <source>
        <dbReference type="ARBA" id="ARBA00022723"/>
    </source>
</evidence>
<evidence type="ECO:0000256" key="13">
    <source>
        <dbReference type="SAM" id="Phobius"/>
    </source>
</evidence>
<evidence type="ECO:0000256" key="1">
    <source>
        <dbReference type="ARBA" id="ARBA00001970"/>
    </source>
</evidence>
<feature type="transmembrane region" description="Helical" evidence="13">
    <location>
        <begin position="51"/>
        <end position="72"/>
    </location>
</feature>
<comment type="cofactor">
    <cofactor evidence="1">
        <name>heme b</name>
        <dbReference type="ChEBI" id="CHEBI:60344"/>
    </cofactor>
</comment>
<evidence type="ECO:0000256" key="12">
    <source>
        <dbReference type="ARBA" id="ARBA00037975"/>
    </source>
</evidence>
<dbReference type="GO" id="GO:0009055">
    <property type="term" value="F:electron transfer activity"/>
    <property type="evidence" value="ECO:0007669"/>
    <property type="project" value="InterPro"/>
</dbReference>
<reference evidence="15" key="1">
    <citation type="submission" date="2020-08" db="EMBL/GenBank/DDBJ databases">
        <title>Novel species isolated from subtropical streams in China.</title>
        <authorList>
            <person name="Lu H."/>
        </authorList>
    </citation>
    <scope>NUCLEOTIDE SEQUENCE</scope>
    <source>
        <strain evidence="15">KACC 12607</strain>
    </source>
</reference>
<dbReference type="AlphaFoldDB" id="A0A923HII6"/>
<keyword evidence="9 13" id="KW-1133">Transmembrane helix</keyword>
<dbReference type="GO" id="GO:0005886">
    <property type="term" value="C:plasma membrane"/>
    <property type="evidence" value="ECO:0007669"/>
    <property type="project" value="UniProtKB-SubCell"/>
</dbReference>
<evidence type="ECO:0000259" key="14">
    <source>
        <dbReference type="Pfam" id="PF01292"/>
    </source>
</evidence>
<comment type="similarity">
    <text evidence="12">Belongs to the cytochrome b561 family.</text>
</comment>
<dbReference type="RefSeq" id="WP_186912254.1">
    <property type="nucleotide sequence ID" value="NZ_JACOFV010000007.1"/>
</dbReference>
<evidence type="ECO:0000256" key="5">
    <source>
        <dbReference type="ARBA" id="ARBA00022617"/>
    </source>
</evidence>
<name>A0A923HII6_9BURK</name>
<keyword evidence="4" id="KW-1003">Cell membrane</keyword>
<sequence length="184" mass="20441">MQHTNLNQYDKLSKVFHWITAIAVAIAFVLGPGDFGRLLHNGIDPGTRIDIVWHESLGVTIFTLTLLRLVWATVRPVAPRPQMTAWMRFLSQLVHLVLWVLLFALPITALLALGTEGHPLTLLGGFRINELPFIANAHLSGLADWGDVHKFLGDVIMWLAGIHALAAVYHHVKLKDGVLKSMLP</sequence>
<evidence type="ECO:0000313" key="15">
    <source>
        <dbReference type="EMBL" id="MBC3862337.1"/>
    </source>
</evidence>
<keyword evidence="8" id="KW-0249">Electron transport</keyword>
<evidence type="ECO:0000256" key="11">
    <source>
        <dbReference type="ARBA" id="ARBA00023136"/>
    </source>
</evidence>
<dbReference type="SUPFAM" id="SSF81342">
    <property type="entry name" value="Transmembrane di-heme cytochromes"/>
    <property type="match status" value="1"/>
</dbReference>
<dbReference type="GO" id="GO:0020037">
    <property type="term" value="F:heme binding"/>
    <property type="evidence" value="ECO:0007669"/>
    <property type="project" value="TreeGrafter"/>
</dbReference>
<evidence type="ECO:0000256" key="10">
    <source>
        <dbReference type="ARBA" id="ARBA00023004"/>
    </source>
</evidence>
<protein>
    <submittedName>
        <fullName evidence="15">Cytochrome b</fullName>
    </submittedName>
</protein>
<dbReference type="InterPro" id="IPR011577">
    <property type="entry name" value="Cyt_b561_bac/Ni-Hgenase"/>
</dbReference>
<accession>A0A923HII6</accession>